<keyword evidence="2" id="KW-1185">Reference proteome</keyword>
<evidence type="ECO:0000313" key="2">
    <source>
        <dbReference type="Proteomes" id="UP000019249"/>
    </source>
</evidence>
<dbReference type="Proteomes" id="UP000019249">
    <property type="component" value="Unassembled WGS sequence"/>
</dbReference>
<name>A0ABN0RH64_9LIST</name>
<reference evidence="1 2" key="1">
    <citation type="journal article" date="2014" name="Int. J. Syst. Evol. Microbiol.">
        <title>Listeria floridensis sp. nov., Listeria aquatica sp. nov., Listeria cornellensis sp. nov., Listeria riparia sp. nov. and Listeria grandensis sp. nov., from agricultural and natural environments.</title>
        <authorList>
            <person name="den Bakker H.C."/>
            <person name="Warchocki S."/>
            <person name="Wright E.M."/>
            <person name="Allred A.F."/>
            <person name="Ahlstrom C."/>
            <person name="Manuel C.S."/>
            <person name="Stasiewicz M.J."/>
            <person name="Burrell A."/>
            <person name="Roof S."/>
            <person name="Strawn L."/>
            <person name="Fortes E.D."/>
            <person name="Nightingale K.K."/>
            <person name="Kephart D."/>
            <person name="Wiedmann M."/>
        </authorList>
    </citation>
    <scope>NUCLEOTIDE SEQUENCE [LARGE SCALE GENOMIC DNA]</scope>
    <source>
        <strain evidence="1 2">FSL S10-1187</strain>
    </source>
</reference>
<comment type="caution">
    <text evidence="1">The sequence shown here is derived from an EMBL/GenBank/DDBJ whole genome shotgun (WGS) entry which is preliminary data.</text>
</comment>
<dbReference type="EMBL" id="AODF01000007">
    <property type="protein sequence ID" value="EUJ33145.1"/>
    <property type="molecule type" value="Genomic_DNA"/>
</dbReference>
<dbReference type="RefSeq" id="WP_051993496.1">
    <property type="nucleotide sequence ID" value="NZ_AODF01000007.1"/>
</dbReference>
<organism evidence="1 2">
    <name type="scientific">Listeria floridensis FSL S10-1187</name>
    <dbReference type="NCBI Taxonomy" id="1265817"/>
    <lineage>
        <taxon>Bacteria</taxon>
        <taxon>Bacillati</taxon>
        <taxon>Bacillota</taxon>
        <taxon>Bacilli</taxon>
        <taxon>Bacillales</taxon>
        <taxon>Listeriaceae</taxon>
        <taxon>Listeria</taxon>
    </lineage>
</organism>
<gene>
    <name evidence="1" type="ORF">MFLO_04360</name>
</gene>
<evidence type="ECO:0000313" key="1">
    <source>
        <dbReference type="EMBL" id="EUJ33145.1"/>
    </source>
</evidence>
<accession>A0ABN0RH64</accession>
<protein>
    <submittedName>
        <fullName evidence="1">Uncharacterized protein</fullName>
    </submittedName>
</protein>
<sequence>MSLKTPLKAIQRNLLVTKQGEIWAYYRINPKSIHSGNKTAKEEQKEAFQHFVEQLEHYQDFHLHMFPKQMELEKLNAELEKDFDESTLKIGQYYNRETERLLKSQLGLITKNEFIFGAKLKDNIFDADDTKTKVFNAVGSVTDTILNLLNLTREIADEFYEKFEEIRKRIVSISCLRWRATLERR</sequence>
<proteinExistence type="predicted"/>